<keyword evidence="7" id="KW-1185">Reference proteome</keyword>
<organism evidence="6 7">
    <name type="scientific">Suttonella ornithocola</name>
    <dbReference type="NCBI Taxonomy" id="279832"/>
    <lineage>
        <taxon>Bacteria</taxon>
        <taxon>Pseudomonadati</taxon>
        <taxon>Pseudomonadota</taxon>
        <taxon>Gammaproteobacteria</taxon>
        <taxon>Cardiobacteriales</taxon>
        <taxon>Cardiobacteriaceae</taxon>
        <taxon>Suttonella</taxon>
    </lineage>
</organism>
<dbReference type="AlphaFoldDB" id="A0A380MML2"/>
<dbReference type="InterPro" id="IPR002942">
    <property type="entry name" value="S4_RNA-bd"/>
</dbReference>
<comment type="similarity">
    <text evidence="1 4">Belongs to the HSP15 family.</text>
</comment>
<keyword evidence="3 4" id="KW-0238">DNA-binding</keyword>
<dbReference type="SUPFAM" id="SSF55174">
    <property type="entry name" value="Alpha-L RNA-binding motif"/>
    <property type="match status" value="1"/>
</dbReference>
<dbReference type="GO" id="GO:0003727">
    <property type="term" value="F:single-stranded RNA binding"/>
    <property type="evidence" value="ECO:0007669"/>
    <property type="project" value="InterPro"/>
</dbReference>
<evidence type="ECO:0000313" key="6">
    <source>
        <dbReference type="EMBL" id="SUO93296.1"/>
    </source>
</evidence>
<dbReference type="PIRSF" id="PIRSF016821">
    <property type="entry name" value="HSP15"/>
    <property type="match status" value="1"/>
</dbReference>
<evidence type="ECO:0000256" key="4">
    <source>
        <dbReference type="PIRNR" id="PIRNR016821"/>
    </source>
</evidence>
<dbReference type="Gene3D" id="3.10.290.10">
    <property type="entry name" value="RNA-binding S4 domain"/>
    <property type="match status" value="1"/>
</dbReference>
<feature type="domain" description="RNA-binding S4" evidence="5">
    <location>
        <begin position="13"/>
        <end position="76"/>
    </location>
</feature>
<dbReference type="InterPro" id="IPR025708">
    <property type="entry name" value="HSP15"/>
</dbReference>
<dbReference type="GO" id="GO:0034605">
    <property type="term" value="P:cellular response to heat"/>
    <property type="evidence" value="ECO:0007669"/>
    <property type="project" value="InterPro"/>
</dbReference>
<evidence type="ECO:0000313" key="7">
    <source>
        <dbReference type="Proteomes" id="UP000254601"/>
    </source>
</evidence>
<evidence type="ECO:0000259" key="5">
    <source>
        <dbReference type="SMART" id="SM00363"/>
    </source>
</evidence>
<proteinExistence type="inferred from homology"/>
<evidence type="ECO:0000256" key="3">
    <source>
        <dbReference type="ARBA" id="ARBA00023125"/>
    </source>
</evidence>
<dbReference type="Proteomes" id="UP000254601">
    <property type="component" value="Unassembled WGS sequence"/>
</dbReference>
<evidence type="ECO:0000256" key="2">
    <source>
        <dbReference type="ARBA" id="ARBA00022884"/>
    </source>
</evidence>
<dbReference type="InterPro" id="IPR036986">
    <property type="entry name" value="S4_RNA-bd_sf"/>
</dbReference>
<dbReference type="PROSITE" id="PS50889">
    <property type="entry name" value="S4"/>
    <property type="match status" value="1"/>
</dbReference>
<protein>
    <recommendedName>
        <fullName evidence="4">Heat shock protein 15</fullName>
    </recommendedName>
</protein>
<dbReference type="OrthoDB" id="9797176at2"/>
<dbReference type="SMART" id="SM00363">
    <property type="entry name" value="S4"/>
    <property type="match status" value="1"/>
</dbReference>
<sequence length="140" mass="16338">MSLRMMETNIDACRLDQWLVAARFYKTRALAISAIKNGRVIVNQMRAKPAQQLAVGDYLEIQKTVEQQFEVIVKQLAIRRVSAKLASTFYQETAQSIERRERLAEQRKLANALVSFPTARPDKRERRQLRNIHRNPFTHD</sequence>
<dbReference type="GO" id="GO:0043023">
    <property type="term" value="F:ribosomal large subunit binding"/>
    <property type="evidence" value="ECO:0007669"/>
    <property type="project" value="InterPro"/>
</dbReference>
<dbReference type="EMBL" id="UHIC01000001">
    <property type="protein sequence ID" value="SUO93296.1"/>
    <property type="molecule type" value="Genomic_DNA"/>
</dbReference>
<dbReference type="CDD" id="cd00165">
    <property type="entry name" value="S4"/>
    <property type="match status" value="1"/>
</dbReference>
<name>A0A380MML2_9GAMM</name>
<accession>A0A380MML2</accession>
<keyword evidence="6" id="KW-0346">Stress response</keyword>
<evidence type="ECO:0000256" key="1">
    <source>
        <dbReference type="ARBA" id="ARBA00008396"/>
    </source>
</evidence>
<gene>
    <name evidence="6" type="primary">hslR</name>
    <name evidence="6" type="ORF">NCTC13337_00149</name>
</gene>
<dbReference type="GO" id="GO:0003677">
    <property type="term" value="F:DNA binding"/>
    <property type="evidence" value="ECO:0007669"/>
    <property type="project" value="UniProtKB-KW"/>
</dbReference>
<reference evidence="6 7" key="1">
    <citation type="submission" date="2018-06" db="EMBL/GenBank/DDBJ databases">
        <authorList>
            <consortium name="Pathogen Informatics"/>
            <person name="Doyle S."/>
        </authorList>
    </citation>
    <scope>NUCLEOTIDE SEQUENCE [LARGE SCALE GENOMIC DNA]</scope>
    <source>
        <strain evidence="6 7">NCTC13337</strain>
    </source>
</reference>
<keyword evidence="2 4" id="KW-0694">RNA-binding</keyword>
<dbReference type="Pfam" id="PF01479">
    <property type="entry name" value="S4"/>
    <property type="match status" value="1"/>
</dbReference>